<accession>A0A2H0TLU6</accession>
<dbReference type="InterPro" id="IPR033738">
    <property type="entry name" value="AsnB_N"/>
</dbReference>
<comment type="caution">
    <text evidence="6">The sequence shown here is derived from an EMBL/GenBank/DDBJ whole genome shotgun (WGS) entry which is preliminary data.</text>
</comment>
<evidence type="ECO:0000256" key="1">
    <source>
        <dbReference type="ARBA" id="ARBA00005187"/>
    </source>
</evidence>
<proteinExistence type="inferred from homology"/>
<dbReference type="Pfam" id="PF13537">
    <property type="entry name" value="GATase_7"/>
    <property type="match status" value="1"/>
</dbReference>
<evidence type="ECO:0000313" key="7">
    <source>
        <dbReference type="Proteomes" id="UP000228508"/>
    </source>
</evidence>
<evidence type="ECO:0000256" key="4">
    <source>
        <dbReference type="ARBA" id="ARBA00048741"/>
    </source>
</evidence>
<dbReference type="CDD" id="cd00712">
    <property type="entry name" value="AsnB"/>
    <property type="match status" value="1"/>
</dbReference>
<comment type="similarity">
    <text evidence="2">Belongs to the asparagine synthetase family.</text>
</comment>
<gene>
    <name evidence="6" type="ORF">COV26_00225</name>
</gene>
<protein>
    <recommendedName>
        <fullName evidence="3">asparagine synthase (glutamine-hydrolyzing)</fullName>
        <ecNumber evidence="3">6.3.5.4</ecNumber>
    </recommendedName>
</protein>
<dbReference type="AlphaFoldDB" id="A0A2H0TLU6"/>
<evidence type="ECO:0000313" key="6">
    <source>
        <dbReference type="EMBL" id="PIR73123.1"/>
    </source>
</evidence>
<feature type="non-terminal residue" evidence="6">
    <location>
        <position position="189"/>
    </location>
</feature>
<evidence type="ECO:0000256" key="3">
    <source>
        <dbReference type="ARBA" id="ARBA00012737"/>
    </source>
</evidence>
<reference evidence="7" key="1">
    <citation type="submission" date="2017-09" db="EMBL/GenBank/DDBJ databases">
        <title>Depth-based differentiation of microbial function through sediment-hosted aquifers and enrichment of novel symbionts in the deep terrestrial subsurface.</title>
        <authorList>
            <person name="Probst A.J."/>
            <person name="Ladd B."/>
            <person name="Jarett J.K."/>
            <person name="Geller-Mcgrath D.E."/>
            <person name="Sieber C.M.K."/>
            <person name="Emerson J.B."/>
            <person name="Anantharaman K."/>
            <person name="Thomas B.C."/>
            <person name="Malmstrom R."/>
            <person name="Stieglmeier M."/>
            <person name="Klingl A."/>
            <person name="Woyke T."/>
            <person name="Ryan C.M."/>
            <person name="Banfield J.F."/>
        </authorList>
    </citation>
    <scope>NUCLEOTIDE SEQUENCE [LARGE SCALE GENOMIC DNA]</scope>
</reference>
<dbReference type="InterPro" id="IPR017932">
    <property type="entry name" value="GATase_2_dom"/>
</dbReference>
<dbReference type="PANTHER" id="PTHR43284:SF1">
    <property type="entry name" value="ASPARAGINE SYNTHETASE"/>
    <property type="match status" value="1"/>
</dbReference>
<sequence>MCGIVGYVGDVNREKIGKMLRVIAHRGPDDKGIFIKGDVGLGNNRLAVIDLSFRGHQPMFDNEKSVCIVYNGEIYNFREVREELQGKFEFRSGSDTEVIIYAYKKWGVGCLKHLNGMFAFVIYDLKKNLLFGARDRLGEKPLKYFFDGETFIFASEIKGILSVLKEKPKMDLIAISDYLTLQYVPAPKT</sequence>
<dbReference type="PANTHER" id="PTHR43284">
    <property type="entry name" value="ASPARAGINE SYNTHETASE (GLUTAMINE-HYDROLYZING)"/>
    <property type="match status" value="1"/>
</dbReference>
<dbReference type="EMBL" id="PFCH01000004">
    <property type="protein sequence ID" value="PIR73123.1"/>
    <property type="molecule type" value="Genomic_DNA"/>
</dbReference>
<name>A0A2H0TLU6_9BACT</name>
<organism evidence="6 7">
    <name type="scientific">Candidatus Nealsonbacteria bacterium CG10_big_fil_rev_8_21_14_0_10_36_23</name>
    <dbReference type="NCBI Taxonomy" id="1974709"/>
    <lineage>
        <taxon>Bacteria</taxon>
        <taxon>Candidatus Nealsoniibacteriota</taxon>
    </lineage>
</organism>
<dbReference type="InterPro" id="IPR051786">
    <property type="entry name" value="ASN_synthetase/amidase"/>
</dbReference>
<feature type="domain" description="Glutamine amidotransferase type-2" evidence="5">
    <location>
        <begin position="2"/>
        <end position="189"/>
    </location>
</feature>
<dbReference type="GO" id="GO:0004066">
    <property type="term" value="F:asparagine synthase (glutamine-hydrolyzing) activity"/>
    <property type="evidence" value="ECO:0007669"/>
    <property type="project" value="UniProtKB-EC"/>
</dbReference>
<comment type="pathway">
    <text evidence="1">Amino-acid biosynthesis; L-asparagine biosynthesis; L-asparagine from L-aspartate (L-Gln route): step 1/1.</text>
</comment>
<evidence type="ECO:0000259" key="5">
    <source>
        <dbReference type="PROSITE" id="PS51278"/>
    </source>
</evidence>
<dbReference type="Proteomes" id="UP000228508">
    <property type="component" value="Unassembled WGS sequence"/>
</dbReference>
<evidence type="ECO:0000256" key="2">
    <source>
        <dbReference type="ARBA" id="ARBA00005752"/>
    </source>
</evidence>
<dbReference type="SUPFAM" id="SSF56235">
    <property type="entry name" value="N-terminal nucleophile aminohydrolases (Ntn hydrolases)"/>
    <property type="match status" value="1"/>
</dbReference>
<dbReference type="InterPro" id="IPR029055">
    <property type="entry name" value="Ntn_hydrolases_N"/>
</dbReference>
<dbReference type="PROSITE" id="PS51278">
    <property type="entry name" value="GATASE_TYPE_2"/>
    <property type="match status" value="1"/>
</dbReference>
<comment type="catalytic activity">
    <reaction evidence="4">
        <text>L-aspartate + L-glutamine + ATP + H2O = L-asparagine + L-glutamate + AMP + diphosphate + H(+)</text>
        <dbReference type="Rhea" id="RHEA:12228"/>
        <dbReference type="ChEBI" id="CHEBI:15377"/>
        <dbReference type="ChEBI" id="CHEBI:15378"/>
        <dbReference type="ChEBI" id="CHEBI:29985"/>
        <dbReference type="ChEBI" id="CHEBI:29991"/>
        <dbReference type="ChEBI" id="CHEBI:30616"/>
        <dbReference type="ChEBI" id="CHEBI:33019"/>
        <dbReference type="ChEBI" id="CHEBI:58048"/>
        <dbReference type="ChEBI" id="CHEBI:58359"/>
        <dbReference type="ChEBI" id="CHEBI:456215"/>
        <dbReference type="EC" id="6.3.5.4"/>
    </reaction>
</comment>
<dbReference type="EC" id="6.3.5.4" evidence="3"/>
<dbReference type="Gene3D" id="3.60.20.10">
    <property type="entry name" value="Glutamine Phosphoribosylpyrophosphate, subunit 1, domain 1"/>
    <property type="match status" value="1"/>
</dbReference>